<gene>
    <name evidence="1" type="ORF">C0Z18_30265</name>
</gene>
<sequence>MLGLSIFCMTLHAARAAGLCTAEETTVFSCELKQNHKVVSLCASKSFTEQDSFLQYRFGQPSKIELAYPKELKDSLARFGYDEYSRPDLSTFIVGFNNGGYRYELMETTEGGPDDGTTTRKLVVTSLAKKHSVEMTCLDNGKTVSDIAALDGVLKCDKAHEIMEGACN</sequence>
<evidence type="ECO:0000313" key="1">
    <source>
        <dbReference type="EMBL" id="PMS14783.1"/>
    </source>
</evidence>
<name>A0A2N7VC81_9BURK</name>
<organism evidence="1 2">
    <name type="scientific">Trinickia dabaoshanensis</name>
    <dbReference type="NCBI Taxonomy" id="564714"/>
    <lineage>
        <taxon>Bacteria</taxon>
        <taxon>Pseudomonadati</taxon>
        <taxon>Pseudomonadota</taxon>
        <taxon>Betaproteobacteria</taxon>
        <taxon>Burkholderiales</taxon>
        <taxon>Burkholderiaceae</taxon>
        <taxon>Trinickia</taxon>
    </lineage>
</organism>
<evidence type="ECO:0000313" key="2">
    <source>
        <dbReference type="Proteomes" id="UP000235616"/>
    </source>
</evidence>
<reference evidence="1 2" key="1">
    <citation type="submission" date="2018-01" db="EMBL/GenBank/DDBJ databases">
        <title>Whole genome analyses suggest that Burkholderia sensu lato contains two further novel genera in the rhizoxinica-symbiotica group Mycetohabitans gen. nov., and Trinickia gen. nov.: implications for the evolution of diazotrophy and nodulation in the Burkholderiaceae.</title>
        <authorList>
            <person name="Estrada-de los Santos P."/>
            <person name="Palmer M."/>
            <person name="Chavez-Ramirez B."/>
            <person name="Beukes C."/>
            <person name="Steenkamp E.T."/>
            <person name="Hirsch A.M."/>
            <person name="Manyaka P."/>
            <person name="Maluk M."/>
            <person name="Lafos M."/>
            <person name="Crook M."/>
            <person name="Gross E."/>
            <person name="Simon M.F."/>
            <person name="Bueno dos Reis Junior F."/>
            <person name="Poole P.S."/>
            <person name="Venter S.N."/>
            <person name="James E.K."/>
        </authorList>
    </citation>
    <scope>NUCLEOTIDE SEQUENCE [LARGE SCALE GENOMIC DNA]</scope>
    <source>
        <strain evidence="1 2">GIMN1.004</strain>
    </source>
</reference>
<proteinExistence type="predicted"/>
<comment type="caution">
    <text evidence="1">The sequence shown here is derived from an EMBL/GenBank/DDBJ whole genome shotgun (WGS) entry which is preliminary data.</text>
</comment>
<dbReference type="AlphaFoldDB" id="A0A2N7VC81"/>
<keyword evidence="2" id="KW-1185">Reference proteome</keyword>
<dbReference type="OrthoDB" id="8997932at2"/>
<dbReference type="EMBL" id="PNYA01000040">
    <property type="protein sequence ID" value="PMS14783.1"/>
    <property type="molecule type" value="Genomic_DNA"/>
</dbReference>
<accession>A0A2N7VC81</accession>
<dbReference type="Proteomes" id="UP000235616">
    <property type="component" value="Unassembled WGS sequence"/>
</dbReference>
<protein>
    <submittedName>
        <fullName evidence="1">Uncharacterized protein</fullName>
    </submittedName>
</protein>